<protein>
    <submittedName>
        <fullName evidence="1">Uncharacterized protein</fullName>
    </submittedName>
</protein>
<dbReference type="EMBL" id="VSRR010003703">
    <property type="protein sequence ID" value="MPC37163.1"/>
    <property type="molecule type" value="Genomic_DNA"/>
</dbReference>
<dbReference type="Proteomes" id="UP000324222">
    <property type="component" value="Unassembled WGS sequence"/>
</dbReference>
<comment type="caution">
    <text evidence="1">The sequence shown here is derived from an EMBL/GenBank/DDBJ whole genome shotgun (WGS) entry which is preliminary data.</text>
</comment>
<proteinExistence type="predicted"/>
<reference evidence="1 2" key="1">
    <citation type="submission" date="2019-05" db="EMBL/GenBank/DDBJ databases">
        <title>Another draft genome of Portunus trituberculatus and its Hox gene families provides insights of decapod evolution.</title>
        <authorList>
            <person name="Jeong J.-H."/>
            <person name="Song I."/>
            <person name="Kim S."/>
            <person name="Choi T."/>
            <person name="Kim D."/>
            <person name="Ryu S."/>
            <person name="Kim W."/>
        </authorList>
    </citation>
    <scope>NUCLEOTIDE SEQUENCE [LARGE SCALE GENOMIC DNA]</scope>
    <source>
        <tissue evidence="1">Muscle</tissue>
    </source>
</reference>
<sequence length="59" mass="6496">MEGFWGGTECCVKGSEAYVEEREAGYSDLEGEGELILRQVSAGFSFLYTPVIPIAINIY</sequence>
<evidence type="ECO:0000313" key="2">
    <source>
        <dbReference type="Proteomes" id="UP000324222"/>
    </source>
</evidence>
<evidence type="ECO:0000313" key="1">
    <source>
        <dbReference type="EMBL" id="MPC37163.1"/>
    </source>
</evidence>
<dbReference type="AlphaFoldDB" id="A0A5B7EWA8"/>
<keyword evidence="2" id="KW-1185">Reference proteome</keyword>
<organism evidence="1 2">
    <name type="scientific">Portunus trituberculatus</name>
    <name type="common">Swimming crab</name>
    <name type="synonym">Neptunus trituberculatus</name>
    <dbReference type="NCBI Taxonomy" id="210409"/>
    <lineage>
        <taxon>Eukaryota</taxon>
        <taxon>Metazoa</taxon>
        <taxon>Ecdysozoa</taxon>
        <taxon>Arthropoda</taxon>
        <taxon>Crustacea</taxon>
        <taxon>Multicrustacea</taxon>
        <taxon>Malacostraca</taxon>
        <taxon>Eumalacostraca</taxon>
        <taxon>Eucarida</taxon>
        <taxon>Decapoda</taxon>
        <taxon>Pleocyemata</taxon>
        <taxon>Brachyura</taxon>
        <taxon>Eubrachyura</taxon>
        <taxon>Portunoidea</taxon>
        <taxon>Portunidae</taxon>
        <taxon>Portuninae</taxon>
        <taxon>Portunus</taxon>
    </lineage>
</organism>
<gene>
    <name evidence="1" type="ORF">E2C01_030637</name>
</gene>
<name>A0A5B7EWA8_PORTR</name>
<accession>A0A5B7EWA8</accession>